<evidence type="ECO:0000259" key="7">
    <source>
        <dbReference type="Pfam" id="PF07980"/>
    </source>
</evidence>
<comment type="caution">
    <text evidence="9">The sequence shown here is derived from an EMBL/GenBank/DDBJ whole genome shotgun (WGS) entry which is preliminary data.</text>
</comment>
<dbReference type="Pfam" id="PF07980">
    <property type="entry name" value="SusD_RagB"/>
    <property type="match status" value="1"/>
</dbReference>
<dbReference type="SUPFAM" id="SSF48452">
    <property type="entry name" value="TPR-like"/>
    <property type="match status" value="1"/>
</dbReference>
<evidence type="ECO:0000256" key="1">
    <source>
        <dbReference type="ARBA" id="ARBA00004442"/>
    </source>
</evidence>
<keyword evidence="5" id="KW-0998">Cell outer membrane</keyword>
<evidence type="ECO:0000259" key="8">
    <source>
        <dbReference type="Pfam" id="PF14322"/>
    </source>
</evidence>
<evidence type="ECO:0008006" key="11">
    <source>
        <dbReference type="Google" id="ProtNLM"/>
    </source>
</evidence>
<evidence type="ECO:0000256" key="4">
    <source>
        <dbReference type="ARBA" id="ARBA00023136"/>
    </source>
</evidence>
<dbReference type="EMBL" id="JACHCA010000029">
    <property type="protein sequence ID" value="MBB6131715.1"/>
    <property type="molecule type" value="Genomic_DNA"/>
</dbReference>
<evidence type="ECO:0000256" key="2">
    <source>
        <dbReference type="ARBA" id="ARBA00006275"/>
    </source>
</evidence>
<keyword evidence="3 6" id="KW-0732">Signal</keyword>
<dbReference type="Proteomes" id="UP000548326">
    <property type="component" value="Unassembled WGS sequence"/>
</dbReference>
<sequence>MQFQYKFSKLLVKLFLLLSICMQVACKKAWLDAKPNKSLVVPTTIADYQAILDNNTGNSLFNFQQPGLNEVGTDDYYLDYNSWQSLDNIQERNAYIWAPEIFAGENAYDWQYAYTRILNANIVLDGIGNISAAPSNLSNRNNVQGTALFYRAYDFYSLAQEFAKSYDASSASGDLGIPLRTTADINVKSVRASVKETYEKIISDLVLSKKLLPDLALFPTRPGKSAVFGLLSRVYLSTENYDQAFLYADSCLNLNNHLLDFNTLSSTAFTPITRFNPEVIYHHMLAAYSALNNYMPYLNVDSTLYNSYATNDLRKKVFFKNSSGKITFNASYSGTNTFFGGLATDEIYLIRAECYARKNQVSSAMADLNKLLSQRWATGTFVPYTATNADEALLKILQERRKELVYRGLRWTDLKRLNRDSRFSKTLVHVLNGKTYTLPPNSDRYIYPIPQAEISLSGMQQNPR</sequence>
<evidence type="ECO:0000256" key="5">
    <source>
        <dbReference type="ARBA" id="ARBA00023237"/>
    </source>
</evidence>
<evidence type="ECO:0000256" key="6">
    <source>
        <dbReference type="SAM" id="SignalP"/>
    </source>
</evidence>
<proteinExistence type="inferred from homology"/>
<comment type="subcellular location">
    <subcellularLocation>
        <location evidence="1">Cell outer membrane</location>
    </subcellularLocation>
</comment>
<dbReference type="AlphaFoldDB" id="A0A841JTX4"/>
<feature type="chain" id="PRO_5032791503" description="SusD family protein" evidence="6">
    <location>
        <begin position="26"/>
        <end position="464"/>
    </location>
</feature>
<name>A0A841JTX4_9SPHI</name>
<evidence type="ECO:0000256" key="3">
    <source>
        <dbReference type="ARBA" id="ARBA00022729"/>
    </source>
</evidence>
<gene>
    <name evidence="9" type="ORF">HDF22_005866</name>
</gene>
<evidence type="ECO:0000313" key="9">
    <source>
        <dbReference type="EMBL" id="MBB6131715.1"/>
    </source>
</evidence>
<accession>A0A841JTX4</accession>
<reference evidence="9 10" key="1">
    <citation type="submission" date="2020-08" db="EMBL/GenBank/DDBJ databases">
        <title>Genomic Encyclopedia of Type Strains, Phase IV (KMG-V): Genome sequencing to study the core and pangenomes of soil and plant-associated prokaryotes.</title>
        <authorList>
            <person name="Whitman W."/>
        </authorList>
    </citation>
    <scope>NUCLEOTIDE SEQUENCE [LARGE SCALE GENOMIC DNA]</scope>
    <source>
        <strain evidence="9 10">MP601</strain>
    </source>
</reference>
<dbReference type="Pfam" id="PF14322">
    <property type="entry name" value="SusD-like_3"/>
    <property type="match status" value="1"/>
</dbReference>
<dbReference type="GO" id="GO:0009279">
    <property type="term" value="C:cell outer membrane"/>
    <property type="evidence" value="ECO:0007669"/>
    <property type="project" value="UniProtKB-SubCell"/>
</dbReference>
<keyword evidence="4" id="KW-0472">Membrane</keyword>
<feature type="signal peptide" evidence="6">
    <location>
        <begin position="1"/>
        <end position="25"/>
    </location>
</feature>
<dbReference type="InterPro" id="IPR033985">
    <property type="entry name" value="SusD-like_N"/>
</dbReference>
<feature type="domain" description="RagB/SusD" evidence="7">
    <location>
        <begin position="346"/>
        <end position="463"/>
    </location>
</feature>
<dbReference type="InterPro" id="IPR012944">
    <property type="entry name" value="SusD_RagB_dom"/>
</dbReference>
<organism evidence="9 10">
    <name type="scientific">Mucilaginibacter lappiensis</name>
    <dbReference type="NCBI Taxonomy" id="354630"/>
    <lineage>
        <taxon>Bacteria</taxon>
        <taxon>Pseudomonadati</taxon>
        <taxon>Bacteroidota</taxon>
        <taxon>Sphingobacteriia</taxon>
        <taxon>Sphingobacteriales</taxon>
        <taxon>Sphingobacteriaceae</taxon>
        <taxon>Mucilaginibacter</taxon>
    </lineage>
</organism>
<evidence type="ECO:0000313" key="10">
    <source>
        <dbReference type="Proteomes" id="UP000548326"/>
    </source>
</evidence>
<feature type="domain" description="SusD-like N-terminal" evidence="8">
    <location>
        <begin position="30"/>
        <end position="236"/>
    </location>
</feature>
<dbReference type="InterPro" id="IPR011990">
    <property type="entry name" value="TPR-like_helical_dom_sf"/>
</dbReference>
<dbReference type="Gene3D" id="1.25.40.390">
    <property type="match status" value="1"/>
</dbReference>
<protein>
    <recommendedName>
        <fullName evidence="11">SusD family protein</fullName>
    </recommendedName>
</protein>
<dbReference type="RefSeq" id="WP_183590124.1">
    <property type="nucleotide sequence ID" value="NZ_JACHCA010000029.1"/>
</dbReference>
<comment type="similarity">
    <text evidence="2">Belongs to the SusD family.</text>
</comment>